<name>M1CEQ1_SOLTU</name>
<dbReference type="GO" id="GO:0004674">
    <property type="term" value="F:protein serine/threonine kinase activity"/>
    <property type="evidence" value="ECO:0000318"/>
    <property type="project" value="GO_Central"/>
</dbReference>
<dbReference type="HOGENOM" id="CLU_832628_0_0_1"/>
<dbReference type="eggNOG" id="ENOG502QPYS">
    <property type="taxonomic scope" value="Eukaryota"/>
</dbReference>
<organism evidence="4 5">
    <name type="scientific">Solanum tuberosum</name>
    <name type="common">Potato</name>
    <dbReference type="NCBI Taxonomy" id="4113"/>
    <lineage>
        <taxon>Eukaryota</taxon>
        <taxon>Viridiplantae</taxon>
        <taxon>Streptophyta</taxon>
        <taxon>Embryophyta</taxon>
        <taxon>Tracheophyta</taxon>
        <taxon>Spermatophyta</taxon>
        <taxon>Magnoliopsida</taxon>
        <taxon>eudicotyledons</taxon>
        <taxon>Gunneridae</taxon>
        <taxon>Pentapetalae</taxon>
        <taxon>asterids</taxon>
        <taxon>lamiids</taxon>
        <taxon>Solanales</taxon>
        <taxon>Solanaceae</taxon>
        <taxon>Solanoideae</taxon>
        <taxon>Solaneae</taxon>
        <taxon>Solanum</taxon>
    </lineage>
</organism>
<accession>M1CEQ1</accession>
<keyword evidence="5" id="KW-1185">Reference proteome</keyword>
<sequence length="334" mass="37397">MRLISRIGAPIPTTTFLRAAFLGNETDKLALLGFKSQITEDPARVFASWNDSVHFCQWTGVKCGLRHGRVIRLNLKGRGWQNILLDEDLTAHLDDFGLVRLILDEDLTAQFSSLGVMGTIGYAAPEYGMVNKVSALGDMYSFGILILEIFTGRRPTDTLFQASSSPHHFVETALPEKVMEILDKTTFHGEMSKATNVKEHWGSIKKEEMECLVSILEIGVACSAESPRDRLTVTQVYNTDEVFLSQSWSIMINTWRVSENTVDLCVAFLALLVVCPCPLFEYQCHAHMTLFSLHLVKSTPSCLALKSLVLTYHFGIKPWCYCAHLSFVNRPSPT</sequence>
<dbReference type="AlphaFoldDB" id="M1CEQ1"/>
<dbReference type="GO" id="GO:0016020">
    <property type="term" value="C:membrane"/>
    <property type="evidence" value="ECO:0000318"/>
    <property type="project" value="GO_Central"/>
</dbReference>
<proteinExistence type="predicted"/>
<dbReference type="Pfam" id="PF08263">
    <property type="entry name" value="LRRNT_2"/>
    <property type="match status" value="1"/>
</dbReference>
<dbReference type="Gene3D" id="1.10.510.10">
    <property type="entry name" value="Transferase(Phosphotransferase) domain 1"/>
    <property type="match status" value="1"/>
</dbReference>
<dbReference type="InParanoid" id="M1CEQ1"/>
<dbReference type="InterPro" id="IPR051564">
    <property type="entry name" value="LRR_receptor-like_kinase"/>
</dbReference>
<dbReference type="GO" id="GO:0005524">
    <property type="term" value="F:ATP binding"/>
    <property type="evidence" value="ECO:0007669"/>
    <property type="project" value="InterPro"/>
</dbReference>
<evidence type="ECO:0000313" key="4">
    <source>
        <dbReference type="EnsemblPlants" id="PGSC0003DMT400065855"/>
    </source>
</evidence>
<evidence type="ECO:0000259" key="3">
    <source>
        <dbReference type="PROSITE" id="PS50011"/>
    </source>
</evidence>
<dbReference type="EnsemblPlants" id="PGSC0003DMT400065855">
    <property type="protein sequence ID" value="PGSC0003DMT400065855"/>
    <property type="gene ID" value="PGSC0003DMG400025635"/>
</dbReference>
<dbReference type="Gramene" id="PGSC0003DMT400065855">
    <property type="protein sequence ID" value="PGSC0003DMT400065855"/>
    <property type="gene ID" value="PGSC0003DMG400025635"/>
</dbReference>
<keyword evidence="2" id="KW-0677">Repeat</keyword>
<reference evidence="4" key="2">
    <citation type="submission" date="2015-06" db="UniProtKB">
        <authorList>
            <consortium name="EnsemblPlants"/>
        </authorList>
    </citation>
    <scope>IDENTIFICATION</scope>
    <source>
        <strain evidence="4">DM1-3 516 R44</strain>
    </source>
</reference>
<dbReference type="InterPro" id="IPR000719">
    <property type="entry name" value="Prot_kinase_dom"/>
</dbReference>
<feature type="domain" description="Protein kinase" evidence="3">
    <location>
        <begin position="1"/>
        <end position="244"/>
    </location>
</feature>
<dbReference type="PROSITE" id="PS50011">
    <property type="entry name" value="PROTEIN_KINASE_DOM"/>
    <property type="match status" value="1"/>
</dbReference>
<reference evidence="5" key="1">
    <citation type="journal article" date="2011" name="Nature">
        <title>Genome sequence and analysis of the tuber crop potato.</title>
        <authorList>
            <consortium name="The Potato Genome Sequencing Consortium"/>
        </authorList>
    </citation>
    <scope>NUCLEOTIDE SEQUENCE [LARGE SCALE GENOMIC DNA]</scope>
    <source>
        <strain evidence="5">cv. DM1-3 516 R44</strain>
    </source>
</reference>
<dbReference type="InterPro" id="IPR011009">
    <property type="entry name" value="Kinase-like_dom_sf"/>
</dbReference>
<dbReference type="Pfam" id="PF00069">
    <property type="entry name" value="Pkinase"/>
    <property type="match status" value="1"/>
</dbReference>
<dbReference type="PANTHER" id="PTHR48055">
    <property type="entry name" value="LEUCINE-RICH REPEAT RECEPTOR PROTEIN KINASE EMS1"/>
    <property type="match status" value="1"/>
</dbReference>
<keyword evidence="1" id="KW-0433">Leucine-rich repeat</keyword>
<dbReference type="InterPro" id="IPR013210">
    <property type="entry name" value="LRR_N_plant-typ"/>
</dbReference>
<dbReference type="ExpressionAtlas" id="M1CEQ1">
    <property type="expression patterns" value="baseline"/>
</dbReference>
<dbReference type="SUPFAM" id="SSF56112">
    <property type="entry name" value="Protein kinase-like (PK-like)"/>
    <property type="match status" value="1"/>
</dbReference>
<dbReference type="PANTHER" id="PTHR48055:SF61">
    <property type="entry name" value="LEUCINE RICH REPEAT CONTAINING PROTEIN"/>
    <property type="match status" value="1"/>
</dbReference>
<dbReference type="PaxDb" id="4113-PGSC0003DMT400065855"/>
<evidence type="ECO:0000313" key="5">
    <source>
        <dbReference type="Proteomes" id="UP000011115"/>
    </source>
</evidence>
<evidence type="ECO:0000256" key="1">
    <source>
        <dbReference type="ARBA" id="ARBA00022614"/>
    </source>
</evidence>
<protein>
    <submittedName>
        <fullName evidence="4">Leucine rich repeat containing protein</fullName>
    </submittedName>
</protein>
<evidence type="ECO:0000256" key="2">
    <source>
        <dbReference type="ARBA" id="ARBA00022737"/>
    </source>
</evidence>
<dbReference type="Proteomes" id="UP000011115">
    <property type="component" value="Unassembled WGS sequence"/>
</dbReference>